<keyword evidence="2" id="KW-1185">Reference proteome</keyword>
<reference evidence="2" key="1">
    <citation type="journal article" date="2019" name="Int. J. Syst. Evol. Microbiol.">
        <title>The Global Catalogue of Microorganisms (GCM) 10K type strain sequencing project: providing services to taxonomists for standard genome sequencing and annotation.</title>
        <authorList>
            <consortium name="The Broad Institute Genomics Platform"/>
            <consortium name="The Broad Institute Genome Sequencing Center for Infectious Disease"/>
            <person name="Wu L."/>
            <person name="Ma J."/>
        </authorList>
    </citation>
    <scope>NUCLEOTIDE SEQUENCE [LARGE SCALE GENOMIC DNA]</scope>
    <source>
        <strain evidence="2">JCM 16929</strain>
    </source>
</reference>
<dbReference type="Proteomes" id="UP001501490">
    <property type="component" value="Unassembled WGS sequence"/>
</dbReference>
<sequence>MPPTVAISSDTVSEAWTCIQKVMGTTVRVFWARKTIRPTAMRPATQIAVDAEAARVSGTRVAAAGFRAGLAGRVGSPAGRGLASFVEGRVVRSVIRVRSVRPDWSAP</sequence>
<accession>A0ABP7AYD3</accession>
<organism evidence="1 2">
    <name type="scientific">Microlunatus ginsengisoli</name>
    <dbReference type="NCBI Taxonomy" id="363863"/>
    <lineage>
        <taxon>Bacteria</taxon>
        <taxon>Bacillati</taxon>
        <taxon>Actinomycetota</taxon>
        <taxon>Actinomycetes</taxon>
        <taxon>Propionibacteriales</taxon>
        <taxon>Propionibacteriaceae</taxon>
        <taxon>Microlunatus</taxon>
    </lineage>
</organism>
<proteinExistence type="predicted"/>
<comment type="caution">
    <text evidence="1">The sequence shown here is derived from an EMBL/GenBank/DDBJ whole genome shotgun (WGS) entry which is preliminary data.</text>
</comment>
<dbReference type="EMBL" id="BAABAB010000055">
    <property type="protein sequence ID" value="GAA3642726.1"/>
    <property type="molecule type" value="Genomic_DNA"/>
</dbReference>
<protein>
    <submittedName>
        <fullName evidence="1">Uncharacterized protein</fullName>
    </submittedName>
</protein>
<evidence type="ECO:0000313" key="1">
    <source>
        <dbReference type="EMBL" id="GAA3642726.1"/>
    </source>
</evidence>
<gene>
    <name evidence="1" type="ORF">GCM10022236_51670</name>
</gene>
<name>A0ABP7AYD3_9ACTN</name>
<evidence type="ECO:0000313" key="2">
    <source>
        <dbReference type="Proteomes" id="UP001501490"/>
    </source>
</evidence>